<dbReference type="EMBL" id="JAWXXP010000001">
    <property type="protein sequence ID" value="MDX5991745.1"/>
    <property type="molecule type" value="Genomic_DNA"/>
</dbReference>
<evidence type="ECO:0000313" key="13">
    <source>
        <dbReference type="Proteomes" id="UP000182413"/>
    </source>
</evidence>
<dbReference type="GO" id="GO:0016020">
    <property type="term" value="C:membrane"/>
    <property type="evidence" value="ECO:0007669"/>
    <property type="project" value="UniProtKB-SubCell"/>
</dbReference>
<evidence type="ECO:0000313" key="14">
    <source>
        <dbReference type="Proteomes" id="UP001278050"/>
    </source>
</evidence>
<feature type="transmembrane region" description="Helical" evidence="9">
    <location>
        <begin position="12"/>
        <end position="30"/>
    </location>
</feature>
<evidence type="ECO:0000256" key="2">
    <source>
        <dbReference type="ARBA" id="ARBA00022500"/>
    </source>
</evidence>
<evidence type="ECO:0000313" key="11">
    <source>
        <dbReference type="EMBL" id="MDX5991745.1"/>
    </source>
</evidence>
<keyword evidence="4 9" id="KW-1133">Transmembrane helix</keyword>
<dbReference type="CDD" id="cd11386">
    <property type="entry name" value="MCP_signal"/>
    <property type="match status" value="1"/>
</dbReference>
<feature type="transmembrane region" description="Helical" evidence="9">
    <location>
        <begin position="192"/>
        <end position="213"/>
    </location>
</feature>
<comment type="similarity">
    <text evidence="7">Belongs to the methyl-accepting chemotaxis (MCP) protein family.</text>
</comment>
<keyword evidence="14" id="KW-1185">Reference proteome</keyword>
<organism evidence="12 13">
    <name type="scientific">Ectopseudomonas alcaliphila</name>
    <dbReference type="NCBI Taxonomy" id="101564"/>
    <lineage>
        <taxon>Bacteria</taxon>
        <taxon>Pseudomonadati</taxon>
        <taxon>Pseudomonadota</taxon>
        <taxon>Gammaproteobacteria</taxon>
        <taxon>Pseudomonadales</taxon>
        <taxon>Pseudomonadaceae</taxon>
        <taxon>Ectopseudomonas</taxon>
    </lineage>
</organism>
<evidence type="ECO:0000256" key="5">
    <source>
        <dbReference type="ARBA" id="ARBA00023136"/>
    </source>
</evidence>
<dbReference type="Gene3D" id="1.10.287.950">
    <property type="entry name" value="Methyl-accepting chemotaxis protein"/>
    <property type="match status" value="1"/>
</dbReference>
<protein>
    <submittedName>
        <fullName evidence="12">Methyl-accepting chemotaxis protein</fullName>
    </submittedName>
</protein>
<dbReference type="PANTHER" id="PTHR32089">
    <property type="entry name" value="METHYL-ACCEPTING CHEMOTAXIS PROTEIN MCPB"/>
    <property type="match status" value="1"/>
</dbReference>
<dbReference type="SUPFAM" id="SSF58104">
    <property type="entry name" value="Methyl-accepting chemotaxis protein (MCP) signaling domain"/>
    <property type="match status" value="1"/>
</dbReference>
<evidence type="ECO:0000256" key="4">
    <source>
        <dbReference type="ARBA" id="ARBA00022989"/>
    </source>
</evidence>
<feature type="domain" description="Methyl-accepting transducer" evidence="10">
    <location>
        <begin position="272"/>
        <end position="508"/>
    </location>
</feature>
<evidence type="ECO:0000256" key="7">
    <source>
        <dbReference type="ARBA" id="ARBA00029447"/>
    </source>
</evidence>
<dbReference type="CDD" id="cd19411">
    <property type="entry name" value="MCP2201-like_sensor"/>
    <property type="match status" value="1"/>
</dbReference>
<dbReference type="PANTHER" id="PTHR32089:SF120">
    <property type="entry name" value="METHYL-ACCEPTING CHEMOTAXIS PROTEIN TLPQ"/>
    <property type="match status" value="1"/>
</dbReference>
<accession>A0A1G6VCD5</accession>
<sequence>MNSPMSIAQRLSLGFGLVLSLMILITLIGVQRVGFIDETLTAVSDGAALKQRYAINFRGSVHDRAIAIRDAVLDGDGAALAGHLGEIQRLDRFYQESAQAMETLLAKQAPTAAEQRLLENIKTIERSTLTLTEQLINLRRDGNQAALPLLMERVSPAYSEWLKHINAFIDHQEEVISQDLGEVREVAGGFRLLILLVTGAALLLSVGISLLIINKLKSTLGAEPHRVAQVIQQLAKGELDQQIETQYPKSVMADLQNMVRHLSDTIAQVRSAATELTHSSDQLMATSDSNNQQIRLQSSEAEQMATAINQMAATVSEVANYAASAAAATRNAGGEVTIGNRVVNETATAIQTLARTLESATQSVQQVSTDSESIEKIIEVITSIAEQTNLLALNAAIEAARAGEHGRGFAVVADEVRSLATRTQDSTREIRGMIAKLQEGAGKAAEVMLESRQLAQKTVEQTVLAEQALSKISDEVTAINDMNTQIASASEQQSAVAEEVNQNISRIHNATLETSAGSEQVAASSQELATLANRLTDKVSFFKVRAA</sequence>
<dbReference type="OrthoDB" id="2489132at2"/>
<keyword evidence="3 9" id="KW-0812">Transmembrane</keyword>
<dbReference type="AlphaFoldDB" id="A0A1G6VCD5"/>
<evidence type="ECO:0000256" key="3">
    <source>
        <dbReference type="ARBA" id="ARBA00022692"/>
    </source>
</evidence>
<evidence type="ECO:0000256" key="1">
    <source>
        <dbReference type="ARBA" id="ARBA00004141"/>
    </source>
</evidence>
<dbReference type="FunFam" id="1.10.287.950:FF:000001">
    <property type="entry name" value="Methyl-accepting chemotaxis sensory transducer"/>
    <property type="match status" value="1"/>
</dbReference>
<reference evidence="11 14" key="2">
    <citation type="submission" date="2023-11" db="EMBL/GenBank/DDBJ databases">
        <title>MicrobeMod: A computational toolkit for identifying prokaryotic methylation and restriction-modification with nanopore sequencing.</title>
        <authorList>
            <person name="Crits-Christoph A."/>
            <person name="Kang S.C."/>
            <person name="Lee H."/>
            <person name="Ostrov N."/>
        </authorList>
    </citation>
    <scope>NUCLEOTIDE SEQUENCE [LARGE SCALE GENOMIC DNA]</scope>
    <source>
        <strain evidence="11 14">ATCC BAA-571</strain>
    </source>
</reference>
<evidence type="ECO:0000256" key="9">
    <source>
        <dbReference type="SAM" id="Phobius"/>
    </source>
</evidence>
<dbReference type="GO" id="GO:0007165">
    <property type="term" value="P:signal transduction"/>
    <property type="evidence" value="ECO:0007669"/>
    <property type="project" value="UniProtKB-KW"/>
</dbReference>
<keyword evidence="6 8" id="KW-0807">Transducer</keyword>
<reference evidence="12 13" key="1">
    <citation type="submission" date="2016-10" db="EMBL/GenBank/DDBJ databases">
        <authorList>
            <person name="de Groot N.N."/>
        </authorList>
    </citation>
    <scope>NUCLEOTIDE SEQUENCE [LARGE SCALE GENOMIC DNA]</scope>
    <source>
        <strain evidence="12 13">JCM 10630</strain>
    </source>
</reference>
<dbReference type="Proteomes" id="UP001278050">
    <property type="component" value="Unassembled WGS sequence"/>
</dbReference>
<dbReference type="InterPro" id="IPR024478">
    <property type="entry name" value="HlyB_4HB_MCP"/>
</dbReference>
<proteinExistence type="inferred from homology"/>
<dbReference type="Proteomes" id="UP000182413">
    <property type="component" value="Unassembled WGS sequence"/>
</dbReference>
<dbReference type="RefSeq" id="WP_074675476.1">
    <property type="nucleotide sequence ID" value="NZ_CBCSET010000001.1"/>
</dbReference>
<dbReference type="SMART" id="SM00283">
    <property type="entry name" value="MA"/>
    <property type="match status" value="1"/>
</dbReference>
<dbReference type="Pfam" id="PF00015">
    <property type="entry name" value="MCPsignal"/>
    <property type="match status" value="1"/>
</dbReference>
<gene>
    <name evidence="12" type="ORF">SAMN05216575_101705</name>
    <name evidence="11" type="ORF">SIM71_06730</name>
</gene>
<keyword evidence="2" id="KW-0145">Chemotaxis</keyword>
<evidence type="ECO:0000259" key="10">
    <source>
        <dbReference type="PROSITE" id="PS50111"/>
    </source>
</evidence>
<evidence type="ECO:0000313" key="12">
    <source>
        <dbReference type="EMBL" id="SDD50505.1"/>
    </source>
</evidence>
<dbReference type="PROSITE" id="PS50111">
    <property type="entry name" value="CHEMOTAXIS_TRANSDUC_2"/>
    <property type="match status" value="1"/>
</dbReference>
<dbReference type="Pfam" id="PF12729">
    <property type="entry name" value="4HB_MCP_1"/>
    <property type="match status" value="1"/>
</dbReference>
<evidence type="ECO:0000256" key="6">
    <source>
        <dbReference type="ARBA" id="ARBA00023224"/>
    </source>
</evidence>
<keyword evidence="5 9" id="KW-0472">Membrane</keyword>
<comment type="subcellular location">
    <subcellularLocation>
        <location evidence="1">Membrane</location>
        <topology evidence="1">Multi-pass membrane protein</topology>
    </subcellularLocation>
</comment>
<dbReference type="GO" id="GO:0006935">
    <property type="term" value="P:chemotaxis"/>
    <property type="evidence" value="ECO:0007669"/>
    <property type="project" value="UniProtKB-KW"/>
</dbReference>
<name>A0A1G6VCD5_9GAMM</name>
<dbReference type="InterPro" id="IPR047347">
    <property type="entry name" value="YvaQ-like_sensor"/>
</dbReference>
<dbReference type="EMBL" id="FNAE01000001">
    <property type="protein sequence ID" value="SDD50505.1"/>
    <property type="molecule type" value="Genomic_DNA"/>
</dbReference>
<evidence type="ECO:0000256" key="8">
    <source>
        <dbReference type="PROSITE-ProRule" id="PRU00284"/>
    </source>
</evidence>
<dbReference type="InterPro" id="IPR004089">
    <property type="entry name" value="MCPsignal_dom"/>
</dbReference>